<sequence>MIILTIPISFQLGGLDCGLAFTVTLFVGYSILTLIRLCFRKSVLAQLVYSSQHLFIPSLLTLFISIYSGRDQDILVNDQTFALFLKFAVGPWRVLLYNATPVFTLLEGVCTILAIQSIGKTFGWLRRTKSEIWVIISLLISGGILTTSLWFLYRIYSFDVVISSLSSSLIGVVLTISTFLGLAGIISKKGSTIESSLLFAYIVRCIYETFPELSSLASDEIWGLISMGTAQIREEIHKNDYIIPIGYILFNEKNRINLSKVFTNLTLNAPSSFQTILEFIVASSKTITPTILLNLAFRVSVFYAATRIIPTLASYTYTTSSTQQKSNTLKYLYAFAPCMVIAIYTHLMMQYSNELDSELCIWGWWEPNAELRMIVNPWLFWNWVNMFTTLGLYCAELLSEGEAVRLEESEIEGWKGQ</sequence>
<name>A0A9P8Q8D0_WICPI</name>
<dbReference type="GO" id="GO:0005789">
    <property type="term" value="C:endoplasmic reticulum membrane"/>
    <property type="evidence" value="ECO:0007669"/>
    <property type="project" value="TreeGrafter"/>
</dbReference>
<dbReference type="InterPro" id="IPR013635">
    <property type="entry name" value="Ice2"/>
</dbReference>
<reference evidence="2" key="2">
    <citation type="submission" date="2021-01" db="EMBL/GenBank/DDBJ databases">
        <authorList>
            <person name="Schikora-Tamarit M.A."/>
        </authorList>
    </citation>
    <scope>NUCLEOTIDE SEQUENCE</scope>
    <source>
        <strain evidence="2">CBS2887</strain>
    </source>
</reference>
<dbReference type="EMBL" id="JAEUBG010002305">
    <property type="protein sequence ID" value="KAH3684820.1"/>
    <property type="molecule type" value="Genomic_DNA"/>
</dbReference>
<gene>
    <name evidence="2" type="ORF">WICPIJ_004215</name>
</gene>
<keyword evidence="3" id="KW-1185">Reference proteome</keyword>
<dbReference type="GO" id="GO:0032541">
    <property type="term" value="C:cortical endoplasmic reticulum"/>
    <property type="evidence" value="ECO:0007669"/>
    <property type="project" value="TreeGrafter"/>
</dbReference>
<dbReference type="Pfam" id="PF08426">
    <property type="entry name" value="ICE2"/>
    <property type="match status" value="1"/>
</dbReference>
<proteinExistence type="predicted"/>
<evidence type="ECO:0000256" key="1">
    <source>
        <dbReference type="SAM" id="Phobius"/>
    </source>
</evidence>
<protein>
    <submittedName>
        <fullName evidence="2">Uncharacterized protein</fullName>
    </submittedName>
</protein>
<keyword evidence="1" id="KW-0472">Membrane</keyword>
<dbReference type="GO" id="GO:0000921">
    <property type="term" value="P:septin ring assembly"/>
    <property type="evidence" value="ECO:0007669"/>
    <property type="project" value="TreeGrafter"/>
</dbReference>
<feature type="transmembrane region" description="Helical" evidence="1">
    <location>
        <begin position="131"/>
        <end position="153"/>
    </location>
</feature>
<comment type="caution">
    <text evidence="2">The sequence shown here is derived from an EMBL/GenBank/DDBJ whole genome shotgun (WGS) entry which is preliminary data.</text>
</comment>
<feature type="transmembrane region" description="Helical" evidence="1">
    <location>
        <begin position="165"/>
        <end position="186"/>
    </location>
</feature>
<evidence type="ECO:0000313" key="2">
    <source>
        <dbReference type="EMBL" id="KAH3684820.1"/>
    </source>
</evidence>
<evidence type="ECO:0000313" key="3">
    <source>
        <dbReference type="Proteomes" id="UP000774326"/>
    </source>
</evidence>
<organism evidence="2 3">
    <name type="scientific">Wickerhamomyces pijperi</name>
    <name type="common">Yeast</name>
    <name type="synonym">Pichia pijperi</name>
    <dbReference type="NCBI Taxonomy" id="599730"/>
    <lineage>
        <taxon>Eukaryota</taxon>
        <taxon>Fungi</taxon>
        <taxon>Dikarya</taxon>
        <taxon>Ascomycota</taxon>
        <taxon>Saccharomycotina</taxon>
        <taxon>Saccharomycetes</taxon>
        <taxon>Phaffomycetales</taxon>
        <taxon>Wickerhamomycetaceae</taxon>
        <taxon>Wickerhamomyces</taxon>
    </lineage>
</organism>
<feature type="transmembrane region" description="Helical" evidence="1">
    <location>
        <begin position="12"/>
        <end position="35"/>
    </location>
</feature>
<dbReference type="OrthoDB" id="5577218at2759"/>
<keyword evidence="1" id="KW-1133">Transmembrane helix</keyword>
<reference evidence="2" key="1">
    <citation type="journal article" date="2021" name="Open Biol.">
        <title>Shared evolutionary footprints suggest mitochondrial oxidative damage underlies multiple complex I losses in fungi.</title>
        <authorList>
            <person name="Schikora-Tamarit M.A."/>
            <person name="Marcet-Houben M."/>
            <person name="Nosek J."/>
            <person name="Gabaldon T."/>
        </authorList>
    </citation>
    <scope>NUCLEOTIDE SEQUENCE</scope>
    <source>
        <strain evidence="2">CBS2887</strain>
    </source>
</reference>
<feature type="transmembrane region" description="Helical" evidence="1">
    <location>
        <begin position="95"/>
        <end position="119"/>
    </location>
</feature>
<dbReference type="PANTHER" id="PTHR31726:SF2">
    <property type="entry name" value="PROTEIN ICE2"/>
    <property type="match status" value="1"/>
</dbReference>
<dbReference type="GO" id="GO:0097038">
    <property type="term" value="C:perinuclear endoplasmic reticulum"/>
    <property type="evidence" value="ECO:0007669"/>
    <property type="project" value="TreeGrafter"/>
</dbReference>
<accession>A0A9P8Q8D0</accession>
<dbReference type="PANTHER" id="PTHR31726">
    <property type="entry name" value="PROTEIN ICE2"/>
    <property type="match status" value="1"/>
</dbReference>
<dbReference type="Proteomes" id="UP000774326">
    <property type="component" value="Unassembled WGS sequence"/>
</dbReference>
<keyword evidence="1" id="KW-0812">Transmembrane</keyword>
<dbReference type="GO" id="GO:0048309">
    <property type="term" value="P:endoplasmic reticulum inheritance"/>
    <property type="evidence" value="ECO:0007669"/>
    <property type="project" value="TreeGrafter"/>
</dbReference>
<dbReference type="AlphaFoldDB" id="A0A9P8Q8D0"/>